<feature type="binding site" evidence="6">
    <location>
        <position position="81"/>
    </location>
    <ligand>
        <name>[4Fe-4S] cluster</name>
        <dbReference type="ChEBI" id="CHEBI:49883"/>
        <note>4Fe-4S-S-AdoMet</note>
    </ligand>
</feature>
<keyword evidence="5 6" id="KW-0411">Iron-sulfur</keyword>
<evidence type="ECO:0000256" key="1">
    <source>
        <dbReference type="ARBA" id="ARBA00022485"/>
    </source>
</evidence>
<evidence type="ECO:0000256" key="5">
    <source>
        <dbReference type="ARBA" id="ARBA00023014"/>
    </source>
</evidence>
<evidence type="ECO:0000256" key="2">
    <source>
        <dbReference type="ARBA" id="ARBA00022691"/>
    </source>
</evidence>
<dbReference type="OrthoDB" id="9778883at2"/>
<keyword evidence="3 6" id="KW-0479">Metal-binding</keyword>
<feature type="binding site" evidence="6">
    <location>
        <position position="85"/>
    </location>
    <ligand>
        <name>[4Fe-4S] cluster</name>
        <dbReference type="ChEBI" id="CHEBI:49883"/>
        <note>4Fe-4S-S-AdoMet</note>
    </ligand>
</feature>
<dbReference type="CDD" id="cd01335">
    <property type="entry name" value="Radical_SAM"/>
    <property type="match status" value="1"/>
</dbReference>
<dbReference type="InterPro" id="IPR058240">
    <property type="entry name" value="rSAM_sf"/>
</dbReference>
<dbReference type="AlphaFoldDB" id="A0A1M7XZF7"/>
<dbReference type="GO" id="GO:0051539">
    <property type="term" value="F:4 iron, 4 sulfur cluster binding"/>
    <property type="evidence" value="ECO:0007669"/>
    <property type="project" value="UniProtKB-KW"/>
</dbReference>
<keyword evidence="8" id="KW-0456">Lyase</keyword>
<dbReference type="InterPro" id="IPR006638">
    <property type="entry name" value="Elp3/MiaA/NifB-like_rSAM"/>
</dbReference>
<reference evidence="8 9" key="1">
    <citation type="submission" date="2016-12" db="EMBL/GenBank/DDBJ databases">
        <authorList>
            <person name="Song W.-J."/>
            <person name="Kurnit D.M."/>
        </authorList>
    </citation>
    <scope>NUCLEOTIDE SEQUENCE [LARGE SCALE GENOMIC DNA]</scope>
    <source>
        <strain evidence="8 9">DSM 18488</strain>
    </source>
</reference>
<gene>
    <name evidence="8" type="ORF">SAMN02745220_00781</name>
</gene>
<dbReference type="PANTHER" id="PTHR30352">
    <property type="entry name" value="PYRUVATE FORMATE-LYASE-ACTIVATING ENZYME"/>
    <property type="match status" value="1"/>
</dbReference>
<dbReference type="SMART" id="SM00729">
    <property type="entry name" value="Elp3"/>
    <property type="match status" value="1"/>
</dbReference>
<keyword evidence="1" id="KW-0004">4Fe-4S</keyword>
<keyword evidence="8" id="KW-0670">Pyruvate</keyword>
<dbReference type="SFLD" id="SFLDG01101">
    <property type="entry name" value="Uncharacterised_Radical_SAM_Su"/>
    <property type="match status" value="1"/>
</dbReference>
<dbReference type="PANTHER" id="PTHR30352:SF5">
    <property type="entry name" value="PYRUVATE FORMATE-LYASE 1-ACTIVATING ENZYME"/>
    <property type="match status" value="1"/>
</dbReference>
<dbReference type="SFLD" id="SFLDS00029">
    <property type="entry name" value="Radical_SAM"/>
    <property type="match status" value="1"/>
</dbReference>
<keyword evidence="9" id="KW-1185">Reference proteome</keyword>
<feature type="domain" description="Radical SAM core" evidence="7">
    <location>
        <begin position="66"/>
        <end position="286"/>
    </location>
</feature>
<dbReference type="PIRSF" id="PIRSF004869">
    <property type="entry name" value="PflX_prd"/>
    <property type="match status" value="1"/>
</dbReference>
<accession>A0A1M7XZF7</accession>
<dbReference type="GO" id="GO:0046872">
    <property type="term" value="F:metal ion binding"/>
    <property type="evidence" value="ECO:0007669"/>
    <property type="project" value="UniProtKB-KW"/>
</dbReference>
<dbReference type="STRING" id="1121416.SAMN02745220_00781"/>
<evidence type="ECO:0000259" key="7">
    <source>
        <dbReference type="PROSITE" id="PS51918"/>
    </source>
</evidence>
<dbReference type="PROSITE" id="PS51918">
    <property type="entry name" value="RADICAL_SAM"/>
    <property type="match status" value="1"/>
</dbReference>
<dbReference type="Pfam" id="PF04055">
    <property type="entry name" value="Radical_SAM"/>
    <property type="match status" value="1"/>
</dbReference>
<dbReference type="InterPro" id="IPR034457">
    <property type="entry name" value="Organic_radical-activating"/>
</dbReference>
<dbReference type="NCBIfam" id="TIGR04337">
    <property type="entry name" value="AmmeMemoSam_rS"/>
    <property type="match status" value="1"/>
</dbReference>
<dbReference type="EMBL" id="FRFE01000003">
    <property type="protein sequence ID" value="SHO44522.1"/>
    <property type="molecule type" value="Genomic_DNA"/>
</dbReference>
<dbReference type="GO" id="GO:0016829">
    <property type="term" value="F:lyase activity"/>
    <property type="evidence" value="ECO:0007669"/>
    <property type="project" value="UniProtKB-KW"/>
</dbReference>
<feature type="binding site" evidence="6">
    <location>
        <position position="88"/>
    </location>
    <ligand>
        <name>[4Fe-4S] cluster</name>
        <dbReference type="ChEBI" id="CHEBI:49883"/>
        <note>4Fe-4S-S-AdoMet</note>
    </ligand>
</feature>
<dbReference type="SUPFAM" id="SSF102114">
    <property type="entry name" value="Radical SAM enzymes"/>
    <property type="match status" value="1"/>
</dbReference>
<evidence type="ECO:0000313" key="9">
    <source>
        <dbReference type="Proteomes" id="UP000184603"/>
    </source>
</evidence>
<dbReference type="InterPro" id="IPR027596">
    <property type="entry name" value="AmmeMemoSam_rS"/>
</dbReference>
<dbReference type="InterPro" id="IPR013785">
    <property type="entry name" value="Aldolase_TIM"/>
</dbReference>
<proteinExistence type="predicted"/>
<dbReference type="Gene3D" id="3.20.20.70">
    <property type="entry name" value="Aldolase class I"/>
    <property type="match status" value="1"/>
</dbReference>
<sequence length="336" mass="37156">MQKARLYTSHDGQVRCNLCCHHCRIKTGRRGLCRVRENRNGELYSLVYGKLVAEHIDPVEKKPLFHLFPGSLSYSISTRGCNFHCLHCQNASISQVGKDDDPGRFCVDRSPEQVVAAASAAGCRTISYTYVEPTIFFEFAYDCCLLAVENNIGNIFVSNGYMSEQTTRLLAPVLTGINIDIKSFRDDFYKSVCGARLQPVLDSVRLMYELGVWVEVTTLLIPGRNDSTAELRDIAAFLAGIDSQIPWHVTAFYPTYKMIEEPRTPLATLERAREIGLAAGLSHVYEGNIPGSGGENTRCPACEMEVITRRGFTILANRLMGGACPSCHAAIAGVWG</sequence>
<name>A0A1M7XZF7_9BACT</name>
<dbReference type="InterPro" id="IPR016431">
    <property type="entry name" value="Pyrv-formate_lyase-activ_prd"/>
</dbReference>
<comment type="cofactor">
    <cofactor evidence="6">
        <name>[4Fe-4S] cluster</name>
        <dbReference type="ChEBI" id="CHEBI:49883"/>
    </cofactor>
    <text evidence="6">Binds 1 [4Fe-4S] cluster. The cluster is coordinated with 3 cysteines and an exchangeable S-adenosyl-L-methionine.</text>
</comment>
<organism evidence="8 9">
    <name type="scientific">Desulfopila aestuarii DSM 18488</name>
    <dbReference type="NCBI Taxonomy" id="1121416"/>
    <lineage>
        <taxon>Bacteria</taxon>
        <taxon>Pseudomonadati</taxon>
        <taxon>Thermodesulfobacteriota</taxon>
        <taxon>Desulfobulbia</taxon>
        <taxon>Desulfobulbales</taxon>
        <taxon>Desulfocapsaceae</taxon>
        <taxon>Desulfopila</taxon>
    </lineage>
</organism>
<keyword evidence="2 6" id="KW-0949">S-adenosyl-L-methionine</keyword>
<keyword evidence="4 6" id="KW-0408">Iron</keyword>
<dbReference type="InterPro" id="IPR007197">
    <property type="entry name" value="rSAM"/>
</dbReference>
<dbReference type="Proteomes" id="UP000184603">
    <property type="component" value="Unassembled WGS sequence"/>
</dbReference>
<evidence type="ECO:0000256" key="3">
    <source>
        <dbReference type="ARBA" id="ARBA00022723"/>
    </source>
</evidence>
<evidence type="ECO:0000313" key="8">
    <source>
        <dbReference type="EMBL" id="SHO44522.1"/>
    </source>
</evidence>
<protein>
    <submittedName>
        <fullName evidence="8">Pyruvate formate lyase activating enzyme</fullName>
    </submittedName>
</protein>
<evidence type="ECO:0000256" key="4">
    <source>
        <dbReference type="ARBA" id="ARBA00023004"/>
    </source>
</evidence>
<dbReference type="RefSeq" id="WP_073612142.1">
    <property type="nucleotide sequence ID" value="NZ_FRFE01000003.1"/>
</dbReference>
<evidence type="ECO:0000256" key="6">
    <source>
        <dbReference type="PIRSR" id="PIRSR004869-50"/>
    </source>
</evidence>